<keyword evidence="13" id="KW-1185">Reference proteome</keyword>
<evidence type="ECO:0000256" key="1">
    <source>
        <dbReference type="ARBA" id="ARBA00002966"/>
    </source>
</evidence>
<dbReference type="EMBL" id="VEPZ02000945">
    <property type="protein sequence ID" value="KAE8708349.1"/>
    <property type="molecule type" value="Genomic_DNA"/>
</dbReference>
<evidence type="ECO:0000256" key="3">
    <source>
        <dbReference type="ARBA" id="ARBA00006659"/>
    </source>
</evidence>
<dbReference type="PANTHER" id="PTHR34369:SF2">
    <property type="entry name" value="PHOTOSYSTEM II 10 KDA POLYPEPTIDE, CHLOROPLASTIC"/>
    <property type="match status" value="1"/>
</dbReference>
<evidence type="ECO:0000256" key="10">
    <source>
        <dbReference type="ARBA" id="ARBA00023136"/>
    </source>
</evidence>
<sequence>MRCEGLPSLARSTSSFKVEASGGQKIKTEKPYGNYHTLRVSPIFNTDEWSPSGDVYVGGTSHIHLTLKYNRIGDLGRYLTRILSGGALLVYNTSVLAQ</sequence>
<proteinExistence type="inferred from homology"/>
<dbReference type="GO" id="GO:0009654">
    <property type="term" value="C:photosystem II oxygen evolving complex"/>
    <property type="evidence" value="ECO:0007669"/>
    <property type="project" value="InterPro"/>
</dbReference>
<evidence type="ECO:0000256" key="6">
    <source>
        <dbReference type="ARBA" id="ARBA00022531"/>
    </source>
</evidence>
<evidence type="ECO:0000256" key="2">
    <source>
        <dbReference type="ARBA" id="ARBA00004334"/>
    </source>
</evidence>
<comment type="subcellular location">
    <subcellularLocation>
        <location evidence="2">Plastid</location>
        <location evidence="2">Chloroplast thylakoid membrane</location>
    </subcellularLocation>
</comment>
<evidence type="ECO:0000256" key="11">
    <source>
        <dbReference type="ARBA" id="ARBA00023276"/>
    </source>
</evidence>
<keyword evidence="6" id="KW-0602">Photosynthesis</keyword>
<evidence type="ECO:0000256" key="9">
    <source>
        <dbReference type="ARBA" id="ARBA00023078"/>
    </source>
</evidence>
<gene>
    <name evidence="12" type="ORF">F3Y22_tig00110345pilonHSYRG00017</name>
</gene>
<keyword evidence="7" id="KW-0934">Plastid</keyword>
<accession>A0A6A3AZX5</accession>
<dbReference type="Pfam" id="PF04725">
    <property type="entry name" value="PsbR"/>
    <property type="match status" value="1"/>
</dbReference>
<evidence type="ECO:0000256" key="8">
    <source>
        <dbReference type="ARBA" id="ARBA00022946"/>
    </source>
</evidence>
<keyword evidence="10" id="KW-0472">Membrane</keyword>
<comment type="similarity">
    <text evidence="3">Belongs to the psbR family.</text>
</comment>
<dbReference type="GO" id="GO:0015979">
    <property type="term" value="P:photosynthesis"/>
    <property type="evidence" value="ECO:0007669"/>
    <property type="project" value="UniProtKB-KW"/>
</dbReference>
<dbReference type="PANTHER" id="PTHR34369">
    <property type="entry name" value="PHOTOSYSTEM II 10 KDA POLYPEPTIDE, CHLOROPLASTIC"/>
    <property type="match status" value="1"/>
</dbReference>
<dbReference type="GO" id="GO:0009535">
    <property type="term" value="C:chloroplast thylakoid membrane"/>
    <property type="evidence" value="ECO:0007669"/>
    <property type="project" value="UniProtKB-SubCell"/>
</dbReference>
<protein>
    <recommendedName>
        <fullName evidence="4">Photosystem II 10 kDa polypeptide, chloroplastic</fullName>
    </recommendedName>
</protein>
<dbReference type="Proteomes" id="UP000436088">
    <property type="component" value="Unassembled WGS sequence"/>
</dbReference>
<keyword evidence="5" id="KW-0150">Chloroplast</keyword>
<evidence type="ECO:0000313" key="13">
    <source>
        <dbReference type="Proteomes" id="UP000436088"/>
    </source>
</evidence>
<comment type="function">
    <text evidence="1">Associated with the oxygen-evolving complex of photosystem II.</text>
</comment>
<organism evidence="12 13">
    <name type="scientific">Hibiscus syriacus</name>
    <name type="common">Rose of Sharon</name>
    <dbReference type="NCBI Taxonomy" id="106335"/>
    <lineage>
        <taxon>Eukaryota</taxon>
        <taxon>Viridiplantae</taxon>
        <taxon>Streptophyta</taxon>
        <taxon>Embryophyta</taxon>
        <taxon>Tracheophyta</taxon>
        <taxon>Spermatophyta</taxon>
        <taxon>Magnoliopsida</taxon>
        <taxon>eudicotyledons</taxon>
        <taxon>Gunneridae</taxon>
        <taxon>Pentapetalae</taxon>
        <taxon>rosids</taxon>
        <taxon>malvids</taxon>
        <taxon>Malvales</taxon>
        <taxon>Malvaceae</taxon>
        <taxon>Malvoideae</taxon>
        <taxon>Hibiscus</taxon>
    </lineage>
</organism>
<evidence type="ECO:0000256" key="5">
    <source>
        <dbReference type="ARBA" id="ARBA00022528"/>
    </source>
</evidence>
<dbReference type="AlphaFoldDB" id="A0A6A3AZX5"/>
<dbReference type="InterPro" id="IPR006814">
    <property type="entry name" value="PSII_PsbR"/>
</dbReference>
<keyword evidence="9" id="KW-0793">Thylakoid</keyword>
<keyword evidence="8" id="KW-0809">Transit peptide</keyword>
<comment type="caution">
    <text evidence="12">The sequence shown here is derived from an EMBL/GenBank/DDBJ whole genome shotgun (WGS) entry which is preliminary data.</text>
</comment>
<evidence type="ECO:0000313" key="12">
    <source>
        <dbReference type="EMBL" id="KAE8708349.1"/>
    </source>
</evidence>
<evidence type="ECO:0000256" key="7">
    <source>
        <dbReference type="ARBA" id="ARBA00022640"/>
    </source>
</evidence>
<name>A0A6A3AZX5_HIBSY</name>
<keyword evidence="11" id="KW-0604">Photosystem II</keyword>
<reference evidence="12" key="1">
    <citation type="submission" date="2019-09" db="EMBL/GenBank/DDBJ databases">
        <title>Draft genome information of white flower Hibiscus syriacus.</title>
        <authorList>
            <person name="Kim Y.-M."/>
        </authorList>
    </citation>
    <scope>NUCLEOTIDE SEQUENCE [LARGE SCALE GENOMIC DNA]</scope>
    <source>
        <strain evidence="12">YM2019G1</strain>
    </source>
</reference>
<evidence type="ECO:0000256" key="4">
    <source>
        <dbReference type="ARBA" id="ARBA00018725"/>
    </source>
</evidence>